<proteinExistence type="inferred from homology"/>
<reference evidence="5 6" key="1">
    <citation type="submission" date="2019-07" db="EMBL/GenBank/DDBJ databases">
        <title>Whole genome shotgun sequence of Cellulomonas terrae NBRC 100819.</title>
        <authorList>
            <person name="Hosoyama A."/>
            <person name="Uohara A."/>
            <person name="Ohji S."/>
            <person name="Ichikawa N."/>
        </authorList>
    </citation>
    <scope>NUCLEOTIDE SEQUENCE [LARGE SCALE GENOMIC DNA]</scope>
    <source>
        <strain evidence="5 6">NBRC 100819</strain>
    </source>
</reference>
<dbReference type="GO" id="GO:0015768">
    <property type="term" value="P:maltose transport"/>
    <property type="evidence" value="ECO:0007669"/>
    <property type="project" value="TreeGrafter"/>
</dbReference>
<dbReference type="GO" id="GO:0042956">
    <property type="term" value="P:maltodextrin transmembrane transport"/>
    <property type="evidence" value="ECO:0007669"/>
    <property type="project" value="TreeGrafter"/>
</dbReference>
<dbReference type="PROSITE" id="PS51257">
    <property type="entry name" value="PROKAR_LIPOPROTEIN"/>
    <property type="match status" value="1"/>
</dbReference>
<keyword evidence="2" id="KW-0813">Transport</keyword>
<dbReference type="PANTHER" id="PTHR30061">
    <property type="entry name" value="MALTOSE-BINDING PERIPLASMIC PROTEIN"/>
    <property type="match status" value="1"/>
</dbReference>
<dbReference type="GO" id="GO:0055052">
    <property type="term" value="C:ATP-binding cassette (ABC) transporter complex, substrate-binding subunit-containing"/>
    <property type="evidence" value="ECO:0007669"/>
    <property type="project" value="TreeGrafter"/>
</dbReference>
<feature type="chain" id="PRO_5039137593" evidence="4">
    <location>
        <begin position="22"/>
        <end position="427"/>
    </location>
</feature>
<keyword evidence="6" id="KW-1185">Reference proteome</keyword>
<organism evidence="5 6">
    <name type="scientific">Cellulomonas terrae</name>
    <dbReference type="NCBI Taxonomy" id="311234"/>
    <lineage>
        <taxon>Bacteria</taxon>
        <taxon>Bacillati</taxon>
        <taxon>Actinomycetota</taxon>
        <taxon>Actinomycetes</taxon>
        <taxon>Micrococcales</taxon>
        <taxon>Cellulomonadaceae</taxon>
        <taxon>Cellulomonas</taxon>
    </lineage>
</organism>
<evidence type="ECO:0000256" key="2">
    <source>
        <dbReference type="ARBA" id="ARBA00022448"/>
    </source>
</evidence>
<dbReference type="InterPro" id="IPR006059">
    <property type="entry name" value="SBP"/>
</dbReference>
<sequence>MRTARTGRAIAAVAAVTALLAACGGAGGDSGSDDPVTLTWWHNGIDEPLNTYFERVALGFEADHPNVTIENVPVQNEELKAKLADALETGEFPDIFQQWGGGQMGEQVAAGALLDLTDDVASELELIGGSAAGWQLDGRTYGLPFSMGVEGFWYNRALFAQAGIEETPLLQEELDEAVRKLRAAGIVPIAVGAGDKWPSAHYWYNYALRACDPDTMAAAGAAKDFSDPCFEKAGTDLEAFLATSPFQDGFLSAPAQQGETSSAALLANGGAAMELMGHWHPGVMSGLAANGTGLGADLGWFPFPLTAGGQGNAYSALGGGDGFSCSADAPPECVDFLRYILSVDVQTDYAKTGAGLPVTQGSEAGVDDPNMAALLTFRNKATYVQLWLDVAYGSTVGGALNDAIVEQFAGTGSAADVVDAMTAAAGG</sequence>
<dbReference type="Proteomes" id="UP000321049">
    <property type="component" value="Unassembled WGS sequence"/>
</dbReference>
<dbReference type="PANTHER" id="PTHR30061:SF50">
    <property type="entry name" value="MALTOSE_MALTODEXTRIN-BINDING PERIPLASMIC PROTEIN"/>
    <property type="match status" value="1"/>
</dbReference>
<dbReference type="SUPFAM" id="SSF53850">
    <property type="entry name" value="Periplasmic binding protein-like II"/>
    <property type="match status" value="1"/>
</dbReference>
<comment type="similarity">
    <text evidence="1">Belongs to the bacterial solute-binding protein 1 family.</text>
</comment>
<evidence type="ECO:0000313" key="5">
    <source>
        <dbReference type="EMBL" id="GEL98655.1"/>
    </source>
</evidence>
<evidence type="ECO:0000256" key="3">
    <source>
        <dbReference type="ARBA" id="ARBA00022729"/>
    </source>
</evidence>
<evidence type="ECO:0000313" key="6">
    <source>
        <dbReference type="Proteomes" id="UP000321049"/>
    </source>
</evidence>
<protein>
    <submittedName>
        <fullName evidence="5">Sugar ABC transporter substrate-binding protein</fullName>
    </submittedName>
</protein>
<accession>A0A511JL51</accession>
<keyword evidence="3 4" id="KW-0732">Signal</keyword>
<dbReference type="GO" id="GO:1901982">
    <property type="term" value="F:maltose binding"/>
    <property type="evidence" value="ECO:0007669"/>
    <property type="project" value="TreeGrafter"/>
</dbReference>
<gene>
    <name evidence="5" type="ORF">CTE05_22020</name>
</gene>
<dbReference type="EMBL" id="BJWH01000010">
    <property type="protein sequence ID" value="GEL98655.1"/>
    <property type="molecule type" value="Genomic_DNA"/>
</dbReference>
<evidence type="ECO:0000256" key="1">
    <source>
        <dbReference type="ARBA" id="ARBA00008520"/>
    </source>
</evidence>
<dbReference type="Pfam" id="PF01547">
    <property type="entry name" value="SBP_bac_1"/>
    <property type="match status" value="1"/>
</dbReference>
<dbReference type="OrthoDB" id="8317736at2"/>
<dbReference type="RefSeq" id="WP_146846160.1">
    <property type="nucleotide sequence ID" value="NZ_BJWH01000010.1"/>
</dbReference>
<dbReference type="AlphaFoldDB" id="A0A511JL51"/>
<comment type="caution">
    <text evidence="5">The sequence shown here is derived from an EMBL/GenBank/DDBJ whole genome shotgun (WGS) entry which is preliminary data.</text>
</comment>
<name>A0A511JL51_9CELL</name>
<dbReference type="Gene3D" id="3.40.190.10">
    <property type="entry name" value="Periplasmic binding protein-like II"/>
    <property type="match status" value="2"/>
</dbReference>
<evidence type="ECO:0000256" key="4">
    <source>
        <dbReference type="SAM" id="SignalP"/>
    </source>
</evidence>
<feature type="signal peptide" evidence="4">
    <location>
        <begin position="1"/>
        <end position="21"/>
    </location>
</feature>